<dbReference type="GO" id="GO:0005737">
    <property type="term" value="C:cytoplasm"/>
    <property type="evidence" value="ECO:0007669"/>
    <property type="project" value="TreeGrafter"/>
</dbReference>
<evidence type="ECO:0000256" key="1">
    <source>
        <dbReference type="ARBA" id="ARBA00023002"/>
    </source>
</evidence>
<protein>
    <submittedName>
        <fullName evidence="4">D-amino acid dehydrogenase</fullName>
        <ecNumber evidence="4">1.4.99.6</ecNumber>
    </submittedName>
</protein>
<dbReference type="PANTHER" id="PTHR13847:SF289">
    <property type="entry name" value="GLYCINE OXIDASE"/>
    <property type="match status" value="1"/>
</dbReference>
<reference evidence="4" key="1">
    <citation type="submission" date="2018-06" db="EMBL/GenBank/DDBJ databases">
        <authorList>
            <person name="Zhirakovskaya E."/>
        </authorList>
    </citation>
    <scope>NUCLEOTIDE SEQUENCE</scope>
</reference>
<feature type="transmembrane region" description="Helical" evidence="2">
    <location>
        <begin position="12"/>
        <end position="29"/>
    </location>
</feature>
<evidence type="ECO:0000313" key="4">
    <source>
        <dbReference type="EMBL" id="VAV88328.1"/>
    </source>
</evidence>
<dbReference type="InterPro" id="IPR006076">
    <property type="entry name" value="FAD-dep_OxRdtase"/>
</dbReference>
<dbReference type="Gene3D" id="3.30.9.10">
    <property type="entry name" value="D-Amino Acid Oxidase, subunit A, domain 2"/>
    <property type="match status" value="1"/>
</dbReference>
<dbReference type="PANTHER" id="PTHR13847">
    <property type="entry name" value="SARCOSINE DEHYDROGENASE-RELATED"/>
    <property type="match status" value="1"/>
</dbReference>
<dbReference type="Gene3D" id="3.50.50.60">
    <property type="entry name" value="FAD/NAD(P)-binding domain"/>
    <property type="match status" value="2"/>
</dbReference>
<sequence>MSLAGAKGKKKTIAVIGAGIVGISAAIWLQRDGHNVVIIDKQGPAAGASYGNGGVLAACAIIPVNAPGLIKSAPAMLLRPDSPLFLRWSYLPKLTPWLLKYLSRANAGDTRHVAKALTQILHDSLEQHQALARGTGAEEWLKPSDYLFVYRNRTDFEKEEFAWTVRHEMGFKWQELDEEALNNYDPIFKGTRKFAVRLTGHGIISDPGKYVEALARHFEQQGGKIVIAKADDIVRYRGVVVGVKISKGQSAKDQIDCDSVILAAGVWSKKLSEKLGAQTPLEAERGYHIELINPSAMPRSALMLASGKFVITPMEGRIRCAGIVEFGGLEAPASKRPVELLKKQVREAMPGLVWERVEEWMGHRPATTDSIPFIGPYKNVEGAYAAFGHHHIGLTGGPKTGRMIADMVANKKINIDVDPYAVSRFTH</sequence>
<dbReference type="SUPFAM" id="SSF54373">
    <property type="entry name" value="FAD-linked reductases, C-terminal domain"/>
    <property type="match status" value="1"/>
</dbReference>
<dbReference type="InterPro" id="IPR036188">
    <property type="entry name" value="FAD/NAD-bd_sf"/>
</dbReference>
<proteinExistence type="predicted"/>
<evidence type="ECO:0000256" key="2">
    <source>
        <dbReference type="SAM" id="Phobius"/>
    </source>
</evidence>
<dbReference type="AlphaFoldDB" id="A0A3B0RJB1"/>
<dbReference type="Pfam" id="PF01266">
    <property type="entry name" value="DAO"/>
    <property type="match status" value="1"/>
</dbReference>
<dbReference type="SUPFAM" id="SSF51905">
    <property type="entry name" value="FAD/NAD(P)-binding domain"/>
    <property type="match status" value="1"/>
</dbReference>
<keyword evidence="2" id="KW-0812">Transmembrane</keyword>
<keyword evidence="2" id="KW-1133">Transmembrane helix</keyword>
<keyword evidence="1 4" id="KW-0560">Oxidoreductase</keyword>
<feature type="domain" description="FAD dependent oxidoreductase" evidence="3">
    <location>
        <begin position="13"/>
        <end position="407"/>
    </location>
</feature>
<evidence type="ECO:0000259" key="3">
    <source>
        <dbReference type="Pfam" id="PF01266"/>
    </source>
</evidence>
<gene>
    <name evidence="4" type="ORF">MNBD_ALPHA08-2009</name>
</gene>
<name>A0A3B0RJB1_9ZZZZ</name>
<keyword evidence="2" id="KW-0472">Membrane</keyword>
<organism evidence="4">
    <name type="scientific">hydrothermal vent metagenome</name>
    <dbReference type="NCBI Taxonomy" id="652676"/>
    <lineage>
        <taxon>unclassified sequences</taxon>
        <taxon>metagenomes</taxon>
        <taxon>ecological metagenomes</taxon>
    </lineage>
</organism>
<dbReference type="GO" id="GO:0016491">
    <property type="term" value="F:oxidoreductase activity"/>
    <property type="evidence" value="ECO:0007669"/>
    <property type="project" value="UniProtKB-KW"/>
</dbReference>
<dbReference type="EMBL" id="UOEC01000042">
    <property type="protein sequence ID" value="VAV88328.1"/>
    <property type="molecule type" value="Genomic_DNA"/>
</dbReference>
<dbReference type="EC" id="1.4.99.6" evidence="4"/>
<accession>A0A3B0RJB1</accession>